<dbReference type="GO" id="GO:0005737">
    <property type="term" value="C:cytoplasm"/>
    <property type="evidence" value="ECO:0007669"/>
    <property type="project" value="TreeGrafter"/>
</dbReference>
<keyword evidence="4" id="KW-0378">Hydrolase</keyword>
<keyword evidence="4" id="KW-0645">Protease</keyword>
<protein>
    <submittedName>
        <fullName evidence="4">NPEPPS</fullName>
        <ecNumber evidence="4">3.4.11.-</ecNumber>
    </submittedName>
</protein>
<dbReference type="PANTHER" id="PTHR11533:SF174">
    <property type="entry name" value="PUROMYCIN-SENSITIVE AMINOPEPTIDASE-RELATED"/>
    <property type="match status" value="1"/>
</dbReference>
<evidence type="ECO:0000313" key="5">
    <source>
        <dbReference type="Proteomes" id="UP000597762"/>
    </source>
</evidence>
<dbReference type="EC" id="3.4.11.-" evidence="4"/>
<dbReference type="PANTHER" id="PTHR11533">
    <property type="entry name" value="PROTEASE M1 ZINC METALLOPROTEASE"/>
    <property type="match status" value="1"/>
</dbReference>
<keyword evidence="5" id="KW-1185">Reference proteome</keyword>
<comment type="similarity">
    <text evidence="1">Belongs to the peptidase M1 family.</text>
</comment>
<dbReference type="GO" id="GO:0016020">
    <property type="term" value="C:membrane"/>
    <property type="evidence" value="ECO:0007669"/>
    <property type="project" value="TreeGrafter"/>
</dbReference>
<dbReference type="GO" id="GO:0043171">
    <property type="term" value="P:peptide catabolic process"/>
    <property type="evidence" value="ECO:0007669"/>
    <property type="project" value="TreeGrafter"/>
</dbReference>
<gene>
    <name evidence="4" type="ORF">SPHA_69091</name>
</gene>
<evidence type="ECO:0000256" key="2">
    <source>
        <dbReference type="SAM" id="Phobius"/>
    </source>
</evidence>
<keyword evidence="2" id="KW-0472">Membrane</keyword>
<comment type="caution">
    <text evidence="4">The sequence shown here is derived from an EMBL/GenBank/DDBJ whole genome shotgun (WGS) entry which is preliminary data.</text>
</comment>
<dbReference type="InterPro" id="IPR050344">
    <property type="entry name" value="Peptidase_M1_aminopeptidases"/>
</dbReference>
<dbReference type="Proteomes" id="UP000597762">
    <property type="component" value="Unassembled WGS sequence"/>
</dbReference>
<organism evidence="4 5">
    <name type="scientific">Acanthosepion pharaonis</name>
    <name type="common">Pharaoh cuttlefish</name>
    <name type="synonym">Sepia pharaonis</name>
    <dbReference type="NCBI Taxonomy" id="158019"/>
    <lineage>
        <taxon>Eukaryota</taxon>
        <taxon>Metazoa</taxon>
        <taxon>Spiralia</taxon>
        <taxon>Lophotrochozoa</taxon>
        <taxon>Mollusca</taxon>
        <taxon>Cephalopoda</taxon>
        <taxon>Coleoidea</taxon>
        <taxon>Decapodiformes</taxon>
        <taxon>Sepiida</taxon>
        <taxon>Sepiina</taxon>
        <taxon>Sepiidae</taxon>
        <taxon>Acanthosepion</taxon>
    </lineage>
</organism>
<proteinExistence type="inferred from homology"/>
<dbReference type="GO" id="GO:0006508">
    <property type="term" value="P:proteolysis"/>
    <property type="evidence" value="ECO:0007669"/>
    <property type="project" value="TreeGrafter"/>
</dbReference>
<dbReference type="OrthoDB" id="10031169at2759"/>
<dbReference type="AlphaFoldDB" id="A0A812E752"/>
<sequence length="426" mass="51389">MFRYTHLMASRDSSAKVQWQIKRAVAETMAAQYIYSAEKIEKEYLWTVFGYFLMDHGMDMLKIFYSDIVASAMDDDMPQAVESFQDDMYHKQREEMEVKKNKQYNDSRKWNKIDDRKRAAAVLAKWWMESESKEKLRKMSTNTDPSFWQVAWVRDGDQLHMKFHQDFYYDLENTGQSRQYFESGWPLNLKIYRRNQPEVNFFMQNFSREMTFNNFSDQDWIFINGMDLFRTEYSEEMLQQLIKGVRDQTLPPMCRMKLQNDLFALTRDCRMSLQLLIKCLLDYSHETDFCIWYDMVKNFDSLHQLLQNKQRDEIWAKFAIPFFHNIWMVVGWEKKQDEQPIITMLRGELIAIMGRIGDQEIVSEARRRFKYFMNHREYLDPNIRYGVSLLHLTLIFSLVIYIYGIQRLLSFATTHLELLLIIDSVM</sequence>
<evidence type="ECO:0000313" key="4">
    <source>
        <dbReference type="EMBL" id="CAE1318658.1"/>
    </source>
</evidence>
<keyword evidence="4" id="KW-0031">Aminopeptidase</keyword>
<evidence type="ECO:0000256" key="1">
    <source>
        <dbReference type="ARBA" id="ARBA00010136"/>
    </source>
</evidence>
<dbReference type="InterPro" id="IPR024571">
    <property type="entry name" value="ERAP1-like_C_dom"/>
</dbReference>
<dbReference type="GO" id="GO:0070006">
    <property type="term" value="F:metalloaminopeptidase activity"/>
    <property type="evidence" value="ECO:0007669"/>
    <property type="project" value="TreeGrafter"/>
</dbReference>
<dbReference type="GO" id="GO:0008270">
    <property type="term" value="F:zinc ion binding"/>
    <property type="evidence" value="ECO:0007669"/>
    <property type="project" value="TreeGrafter"/>
</dbReference>
<name>A0A812E752_ACAPH</name>
<reference evidence="4" key="1">
    <citation type="submission" date="2021-01" db="EMBL/GenBank/DDBJ databases">
        <authorList>
            <person name="Li R."/>
            <person name="Bekaert M."/>
        </authorList>
    </citation>
    <scope>NUCLEOTIDE SEQUENCE</scope>
    <source>
        <strain evidence="4">Farmed</strain>
    </source>
</reference>
<dbReference type="GO" id="GO:0005615">
    <property type="term" value="C:extracellular space"/>
    <property type="evidence" value="ECO:0007669"/>
    <property type="project" value="TreeGrafter"/>
</dbReference>
<evidence type="ECO:0000259" key="3">
    <source>
        <dbReference type="Pfam" id="PF11838"/>
    </source>
</evidence>
<dbReference type="EMBL" id="CAHIKZ030005063">
    <property type="protein sequence ID" value="CAE1318658.1"/>
    <property type="molecule type" value="Genomic_DNA"/>
</dbReference>
<dbReference type="Pfam" id="PF11838">
    <property type="entry name" value="ERAP1_C"/>
    <property type="match status" value="1"/>
</dbReference>
<feature type="domain" description="ERAP1-like C-terminal" evidence="3">
    <location>
        <begin position="228"/>
        <end position="385"/>
    </location>
</feature>
<accession>A0A812E752</accession>
<keyword evidence="2" id="KW-0812">Transmembrane</keyword>
<feature type="transmembrane region" description="Helical" evidence="2">
    <location>
        <begin position="383"/>
        <end position="403"/>
    </location>
</feature>
<dbReference type="Gene3D" id="1.25.50.20">
    <property type="match status" value="1"/>
</dbReference>
<keyword evidence="2" id="KW-1133">Transmembrane helix</keyword>
<dbReference type="GO" id="GO:0042277">
    <property type="term" value="F:peptide binding"/>
    <property type="evidence" value="ECO:0007669"/>
    <property type="project" value="TreeGrafter"/>
</dbReference>